<reference evidence="5 6" key="1">
    <citation type="journal article" date="2013" name="PLoS Genet.">
        <title>Comparative genome structure, secondary metabolite, and effector coding capacity across Cochliobolus pathogens.</title>
        <authorList>
            <person name="Condon B.J."/>
            <person name="Leng Y."/>
            <person name="Wu D."/>
            <person name="Bushley K.E."/>
            <person name="Ohm R.A."/>
            <person name="Otillar R."/>
            <person name="Martin J."/>
            <person name="Schackwitz W."/>
            <person name="Grimwood J."/>
            <person name="MohdZainudin N."/>
            <person name="Xue C."/>
            <person name="Wang R."/>
            <person name="Manning V.A."/>
            <person name="Dhillon B."/>
            <person name="Tu Z.J."/>
            <person name="Steffenson B.J."/>
            <person name="Salamov A."/>
            <person name="Sun H."/>
            <person name="Lowry S."/>
            <person name="LaButti K."/>
            <person name="Han J."/>
            <person name="Copeland A."/>
            <person name="Lindquist E."/>
            <person name="Barry K."/>
            <person name="Schmutz J."/>
            <person name="Baker S.E."/>
            <person name="Ciuffetti L.M."/>
            <person name="Grigoriev I.V."/>
            <person name="Zhong S."/>
            <person name="Turgeon B.G."/>
        </authorList>
    </citation>
    <scope>NUCLEOTIDE SEQUENCE [LARGE SCALE GENOMIC DNA]</scope>
    <source>
        <strain evidence="5 6">26-R-13</strain>
    </source>
</reference>
<evidence type="ECO:0000256" key="1">
    <source>
        <dbReference type="ARBA" id="ARBA00005725"/>
    </source>
</evidence>
<proteinExistence type="inferred from homology"/>
<sequence length="310" mass="34268">MIKIAIAGATSGIGLAFRQQFDEQNSHEYIILVRKPLDHDPKAVIVDYSSTAALADTLRTYAIHTVISALSISDEASGVAQLRLIEAASQSKCVQRFLPSEFGADYHEGILDYMPSYGFKFKARNLLAELEMEYSIVSIGLFLDYYCPPSIPSALDPNKGAAMFIDLQHRFAAIPGDGSQPIVLTHSTDAARFVVAMLDLPSWSRDSFFAGERTSLAEFLQCAENILDVKFEVHYDDHEKIEAGNITLTPNLAERFPAAYAKGMVKGLALEYLRGRSSLPHEKCRNEILPDGKWLEIQQVLHAWKVAGAA</sequence>
<evidence type="ECO:0000259" key="4">
    <source>
        <dbReference type="Pfam" id="PF05368"/>
    </source>
</evidence>
<dbReference type="GO" id="GO:0016491">
    <property type="term" value="F:oxidoreductase activity"/>
    <property type="evidence" value="ECO:0007669"/>
    <property type="project" value="UniProtKB-KW"/>
</dbReference>
<dbReference type="EMBL" id="KI964954">
    <property type="protein sequence ID" value="EUC27320.1"/>
    <property type="molecule type" value="Genomic_DNA"/>
</dbReference>
<dbReference type="AlphaFoldDB" id="W6XPY2"/>
<evidence type="ECO:0000256" key="2">
    <source>
        <dbReference type="ARBA" id="ARBA00022857"/>
    </source>
</evidence>
<dbReference type="InterPro" id="IPR036291">
    <property type="entry name" value="NAD(P)-bd_dom_sf"/>
</dbReference>
<dbReference type="KEGG" id="bze:COCCADRAFT_112020"/>
<keyword evidence="2" id="KW-0521">NADP</keyword>
<feature type="domain" description="NmrA-like" evidence="4">
    <location>
        <begin position="64"/>
        <end position="201"/>
    </location>
</feature>
<dbReference type="OrthoDB" id="419598at2759"/>
<gene>
    <name evidence="5" type="ORF">COCCADRAFT_112020</name>
</gene>
<dbReference type="PANTHER" id="PTHR47706">
    <property type="entry name" value="NMRA-LIKE FAMILY PROTEIN"/>
    <property type="match status" value="1"/>
</dbReference>
<dbReference type="RefSeq" id="XP_007718372.1">
    <property type="nucleotide sequence ID" value="XM_007720182.1"/>
</dbReference>
<evidence type="ECO:0000313" key="5">
    <source>
        <dbReference type="EMBL" id="EUC27320.1"/>
    </source>
</evidence>
<organism evidence="5 6">
    <name type="scientific">Cochliobolus carbonum (strain 26-R-13)</name>
    <name type="common">Maize leaf spot fungus</name>
    <name type="synonym">Bipolaris zeicola</name>
    <dbReference type="NCBI Taxonomy" id="930089"/>
    <lineage>
        <taxon>Eukaryota</taxon>
        <taxon>Fungi</taxon>
        <taxon>Dikarya</taxon>
        <taxon>Ascomycota</taxon>
        <taxon>Pezizomycotina</taxon>
        <taxon>Dothideomycetes</taxon>
        <taxon>Pleosporomycetidae</taxon>
        <taxon>Pleosporales</taxon>
        <taxon>Pleosporineae</taxon>
        <taxon>Pleosporaceae</taxon>
        <taxon>Bipolaris</taxon>
    </lineage>
</organism>
<dbReference type="PANTHER" id="PTHR47706:SF4">
    <property type="entry name" value="NMRA-LIKE DOMAIN-CONTAINING PROTEIN"/>
    <property type="match status" value="1"/>
</dbReference>
<comment type="similarity">
    <text evidence="1">Belongs to the NmrA-type oxidoreductase family. Isoflavone reductase subfamily.</text>
</comment>
<dbReference type="GeneID" id="19144387"/>
<dbReference type="SUPFAM" id="SSF51735">
    <property type="entry name" value="NAD(P)-binding Rossmann-fold domains"/>
    <property type="match status" value="1"/>
</dbReference>
<dbReference type="InterPro" id="IPR008030">
    <property type="entry name" value="NmrA-like"/>
</dbReference>
<keyword evidence="6" id="KW-1185">Reference proteome</keyword>
<dbReference type="Proteomes" id="UP000053841">
    <property type="component" value="Unassembled WGS sequence"/>
</dbReference>
<keyword evidence="3" id="KW-0560">Oxidoreductase</keyword>
<dbReference type="HOGENOM" id="CLU_044876_0_0_1"/>
<dbReference type="Pfam" id="PF05368">
    <property type="entry name" value="NmrA"/>
    <property type="match status" value="1"/>
</dbReference>
<name>W6XPY2_COCC2</name>
<accession>W6XPY2</accession>
<evidence type="ECO:0000256" key="3">
    <source>
        <dbReference type="ARBA" id="ARBA00023002"/>
    </source>
</evidence>
<dbReference type="InterPro" id="IPR051609">
    <property type="entry name" value="NmrA/Isoflavone_reductase-like"/>
</dbReference>
<dbReference type="Gene3D" id="3.40.50.720">
    <property type="entry name" value="NAD(P)-binding Rossmann-like Domain"/>
    <property type="match status" value="1"/>
</dbReference>
<protein>
    <recommendedName>
        <fullName evidence="4">NmrA-like domain-containing protein</fullName>
    </recommendedName>
</protein>
<dbReference type="Gene3D" id="3.90.25.10">
    <property type="entry name" value="UDP-galactose 4-epimerase, domain 1"/>
    <property type="match status" value="1"/>
</dbReference>
<dbReference type="eggNOG" id="ENOG502SHYH">
    <property type="taxonomic scope" value="Eukaryota"/>
</dbReference>
<evidence type="ECO:0000313" key="6">
    <source>
        <dbReference type="Proteomes" id="UP000053841"/>
    </source>
</evidence>